<sequence length="116" mass="13463">MSRYYEMKLEIAGFDESRKEAIQQACFEEWSFEQSDWFCFERHADGMRCMEASAQGNLCGGEGEDEFADRISKVIWKANGAFCPVTVKAVYLDELPYESYTMDEEDYAKAMEVKNE</sequence>
<accession>A0A6C2U5F8</accession>
<dbReference type="RefSeq" id="WP_136080715.1">
    <property type="nucleotide sequence ID" value="NZ_CAAHFG010000002.1"/>
</dbReference>
<evidence type="ECO:0000313" key="2">
    <source>
        <dbReference type="Proteomes" id="UP000366872"/>
    </source>
</evidence>
<organism evidence="1 2">
    <name type="scientific">Pontiella desulfatans</name>
    <dbReference type="NCBI Taxonomy" id="2750659"/>
    <lineage>
        <taxon>Bacteria</taxon>
        <taxon>Pseudomonadati</taxon>
        <taxon>Kiritimatiellota</taxon>
        <taxon>Kiritimatiellia</taxon>
        <taxon>Kiritimatiellales</taxon>
        <taxon>Pontiellaceae</taxon>
        <taxon>Pontiella</taxon>
    </lineage>
</organism>
<proteinExistence type="predicted"/>
<evidence type="ECO:0000313" key="1">
    <source>
        <dbReference type="EMBL" id="VGO15113.1"/>
    </source>
</evidence>
<dbReference type="Proteomes" id="UP000366872">
    <property type="component" value="Unassembled WGS sequence"/>
</dbReference>
<gene>
    <name evidence="1" type="ORF">PDESU_03693</name>
</gene>
<keyword evidence="2" id="KW-1185">Reference proteome</keyword>
<dbReference type="EMBL" id="CAAHFG010000002">
    <property type="protein sequence ID" value="VGO15113.1"/>
    <property type="molecule type" value="Genomic_DNA"/>
</dbReference>
<name>A0A6C2U5F8_PONDE</name>
<protein>
    <submittedName>
        <fullName evidence="1">Uncharacterized protein</fullName>
    </submittedName>
</protein>
<dbReference type="AlphaFoldDB" id="A0A6C2U5F8"/>
<reference evidence="1 2" key="1">
    <citation type="submission" date="2019-04" db="EMBL/GenBank/DDBJ databases">
        <authorList>
            <person name="Van Vliet M D."/>
        </authorList>
    </citation>
    <scope>NUCLEOTIDE SEQUENCE [LARGE SCALE GENOMIC DNA]</scope>
    <source>
        <strain evidence="1 2">F1</strain>
    </source>
</reference>